<dbReference type="EMBL" id="RQXT01000045">
    <property type="protein sequence ID" value="RRH94142.1"/>
    <property type="molecule type" value="Genomic_DNA"/>
</dbReference>
<dbReference type="PANTHER" id="PTHR43400">
    <property type="entry name" value="FUMARATE REDUCTASE"/>
    <property type="match status" value="1"/>
</dbReference>
<evidence type="ECO:0000256" key="4">
    <source>
        <dbReference type="ARBA" id="ARBA00023002"/>
    </source>
</evidence>
<dbReference type="Pfam" id="PF00890">
    <property type="entry name" value="FAD_binding_2"/>
    <property type="match status" value="2"/>
</dbReference>
<keyword evidence="3" id="KW-0274">FAD</keyword>
<keyword evidence="7" id="KW-1185">Reference proteome</keyword>
<dbReference type="SUPFAM" id="SSF51905">
    <property type="entry name" value="FAD/NAD(P)-binding domain"/>
    <property type="match status" value="1"/>
</dbReference>
<sequence length="518" mass="55711">MSRDPVGDIGSSVEGREFVPDSAVTAADVIVVGAGGSGLFAAVEAAELGRRVLVLEKNPKPGGTTNWAIGSLSSSASPMQAAIGIHDTPAAHFEDMALFHGGLLARDNPELRKAFVENVPDTLRKLLDMGVVFFGPMPEPPHRAPRMHNVLPNSRAYAHALYRRARELGVDIRLNHRAHRLLIENGRVVGVEAEADGALRRFFARRGVVLAGGDFSANAEMKRIYAGEAISRAGALVEASTGDAHQLALDVGAEIVNGDVVSGPQLRFVPPKINLMTMLPPSRLLALLMKWSMATLPQPVIRPFIMMFLTTVLEPQRKLYESGAILINADGKRFADECDKPQFAVLEQPKKEAYIILDNVLAKKFSGWPNYISTAPGVAYAYLPDYRRNRRDIYNVASSLGDLATKIGVPPDSLKKTVEDYNHSPREGTPGLLQPPFIALGPVRSWVLTEGGLKISPSMEVLSKSGGTIPGLYAAGATGQGGIILEGHGHHLGWAFTSGRLAGRAAALQERLQRASGR</sequence>
<dbReference type="GO" id="GO:0016491">
    <property type="term" value="F:oxidoreductase activity"/>
    <property type="evidence" value="ECO:0007669"/>
    <property type="project" value="UniProtKB-KW"/>
</dbReference>
<dbReference type="SUPFAM" id="SSF56425">
    <property type="entry name" value="Succinate dehydrogenase/fumarate reductase flavoprotein, catalytic domain"/>
    <property type="match status" value="1"/>
</dbReference>
<dbReference type="Gene3D" id="3.50.50.60">
    <property type="entry name" value="FAD/NAD(P)-binding domain"/>
    <property type="match status" value="3"/>
</dbReference>
<dbReference type="InterPro" id="IPR027477">
    <property type="entry name" value="Succ_DH/fumarate_Rdtase_cat_sf"/>
</dbReference>
<evidence type="ECO:0000256" key="2">
    <source>
        <dbReference type="ARBA" id="ARBA00022630"/>
    </source>
</evidence>
<dbReference type="InterPro" id="IPR050315">
    <property type="entry name" value="FAD-oxidoreductase_2"/>
</dbReference>
<dbReference type="InterPro" id="IPR003953">
    <property type="entry name" value="FAD-dep_OxRdtase_2_FAD-bd"/>
</dbReference>
<evidence type="ECO:0000313" key="6">
    <source>
        <dbReference type="EMBL" id="RRH94142.1"/>
    </source>
</evidence>
<reference evidence="6 7" key="1">
    <citation type="submission" date="2018-11" db="EMBL/GenBank/DDBJ databases">
        <title>the genome of Mesorhizobium tamadayense DSM 28320.</title>
        <authorList>
            <person name="Gao J."/>
        </authorList>
    </citation>
    <scope>NUCLEOTIDE SEQUENCE [LARGE SCALE GENOMIC DNA]</scope>
    <source>
        <strain evidence="6 7">DSM 28320</strain>
    </source>
</reference>
<accession>A0A3P3F7G3</accession>
<keyword evidence="2" id="KW-0285">Flavoprotein</keyword>
<protein>
    <submittedName>
        <fullName evidence="6">FAD-dependent oxidoreductase</fullName>
    </submittedName>
</protein>
<evidence type="ECO:0000259" key="5">
    <source>
        <dbReference type="Pfam" id="PF00890"/>
    </source>
</evidence>
<dbReference type="OrthoDB" id="3178130at2"/>
<feature type="domain" description="FAD-dependent oxidoreductase 2 FAD-binding" evidence="5">
    <location>
        <begin position="28"/>
        <end position="261"/>
    </location>
</feature>
<comment type="cofactor">
    <cofactor evidence="1">
        <name>FAD</name>
        <dbReference type="ChEBI" id="CHEBI:57692"/>
    </cofactor>
</comment>
<evidence type="ECO:0000313" key="7">
    <source>
        <dbReference type="Proteomes" id="UP000273786"/>
    </source>
</evidence>
<evidence type="ECO:0000256" key="1">
    <source>
        <dbReference type="ARBA" id="ARBA00001974"/>
    </source>
</evidence>
<gene>
    <name evidence="6" type="ORF">EH240_27955</name>
</gene>
<name>A0A3P3F7G3_9HYPH</name>
<proteinExistence type="predicted"/>
<dbReference type="Proteomes" id="UP000273786">
    <property type="component" value="Unassembled WGS sequence"/>
</dbReference>
<comment type="caution">
    <text evidence="6">The sequence shown here is derived from an EMBL/GenBank/DDBJ whole genome shotgun (WGS) entry which is preliminary data.</text>
</comment>
<dbReference type="PANTHER" id="PTHR43400:SF10">
    <property type="entry name" value="3-OXOSTEROID 1-DEHYDROGENASE"/>
    <property type="match status" value="1"/>
</dbReference>
<dbReference type="GO" id="GO:0008202">
    <property type="term" value="P:steroid metabolic process"/>
    <property type="evidence" value="ECO:0007669"/>
    <property type="project" value="UniProtKB-ARBA"/>
</dbReference>
<dbReference type="Gene3D" id="3.90.700.10">
    <property type="entry name" value="Succinate dehydrogenase/fumarate reductase flavoprotein, catalytic domain"/>
    <property type="match status" value="1"/>
</dbReference>
<dbReference type="AlphaFoldDB" id="A0A3P3F7G3"/>
<evidence type="ECO:0000256" key="3">
    <source>
        <dbReference type="ARBA" id="ARBA00022827"/>
    </source>
</evidence>
<organism evidence="6 7">
    <name type="scientific">Mesorhizobium tamadayense</name>
    <dbReference type="NCBI Taxonomy" id="425306"/>
    <lineage>
        <taxon>Bacteria</taxon>
        <taxon>Pseudomonadati</taxon>
        <taxon>Pseudomonadota</taxon>
        <taxon>Alphaproteobacteria</taxon>
        <taxon>Hyphomicrobiales</taxon>
        <taxon>Phyllobacteriaceae</taxon>
        <taxon>Mesorhizobium</taxon>
    </lineage>
</organism>
<keyword evidence="4" id="KW-0560">Oxidoreductase</keyword>
<feature type="domain" description="FAD-dependent oxidoreductase 2 FAD-binding" evidence="5">
    <location>
        <begin position="317"/>
        <end position="481"/>
    </location>
</feature>
<dbReference type="InterPro" id="IPR036188">
    <property type="entry name" value="FAD/NAD-bd_sf"/>
</dbReference>